<comment type="subcellular location">
    <subcellularLocation>
        <location evidence="1 9">Golgi apparatus</location>
        <location evidence="1 9">Golgi stack membrane</location>
        <topology evidence="1 9">Single-pass type II membrane protein</topology>
    </subcellularLocation>
</comment>
<evidence type="ECO:0000313" key="10">
    <source>
        <dbReference type="EnsemblMetazoa" id="tetur29g00130.1"/>
    </source>
</evidence>
<keyword evidence="11" id="KW-1185">Reference proteome</keyword>
<evidence type="ECO:0000256" key="8">
    <source>
        <dbReference type="ARBA" id="ARBA00023136"/>
    </source>
</evidence>
<dbReference type="EMBL" id="CAEY01000758">
    <property type="status" value="NOT_ANNOTATED_CDS"/>
    <property type="molecule type" value="Genomic_DNA"/>
</dbReference>
<keyword evidence="6" id="KW-1133">Transmembrane helix</keyword>
<evidence type="ECO:0000256" key="1">
    <source>
        <dbReference type="ARBA" id="ARBA00004447"/>
    </source>
</evidence>
<comment type="similarity">
    <text evidence="2 9">Belongs to the chondroitin N-acetylgalactosaminyltransferase family.</text>
</comment>
<dbReference type="PANTHER" id="PTHR12369">
    <property type="entry name" value="CHONDROITIN SYNTHASE"/>
    <property type="match status" value="1"/>
</dbReference>
<dbReference type="Gene3D" id="3.90.550.10">
    <property type="entry name" value="Spore Coat Polysaccharide Biosynthesis Protein SpsA, Chain A"/>
    <property type="match status" value="1"/>
</dbReference>
<dbReference type="OrthoDB" id="431432at2759"/>
<accession>T1KZU5</accession>
<evidence type="ECO:0000256" key="6">
    <source>
        <dbReference type="ARBA" id="ARBA00022989"/>
    </source>
</evidence>
<evidence type="ECO:0000256" key="9">
    <source>
        <dbReference type="RuleBase" id="RU364016"/>
    </source>
</evidence>
<dbReference type="eggNOG" id="KOG3588">
    <property type="taxonomic scope" value="Eukaryota"/>
</dbReference>
<dbReference type="EnsemblMetazoa" id="tetur29g00130.1">
    <property type="protein sequence ID" value="tetur29g00130.1"/>
    <property type="gene ID" value="tetur29g00130"/>
</dbReference>
<evidence type="ECO:0000256" key="7">
    <source>
        <dbReference type="ARBA" id="ARBA00023034"/>
    </source>
</evidence>
<keyword evidence="4" id="KW-0812">Transmembrane</keyword>
<reference evidence="10" key="2">
    <citation type="submission" date="2015-06" db="UniProtKB">
        <authorList>
            <consortium name="EnsemblMetazoa"/>
        </authorList>
    </citation>
    <scope>IDENTIFICATION</scope>
</reference>
<name>T1KZU5_TETUR</name>
<evidence type="ECO:0000256" key="2">
    <source>
        <dbReference type="ARBA" id="ARBA00009239"/>
    </source>
</evidence>
<evidence type="ECO:0000313" key="11">
    <source>
        <dbReference type="Proteomes" id="UP000015104"/>
    </source>
</evidence>
<dbReference type="HOGENOM" id="CLU_016244_2_0_1"/>
<evidence type="ECO:0000256" key="5">
    <source>
        <dbReference type="ARBA" id="ARBA00022968"/>
    </source>
</evidence>
<dbReference type="PANTHER" id="PTHR12369:SF11">
    <property type="entry name" value="HEXOSYLTRANSFERASE"/>
    <property type="match status" value="1"/>
</dbReference>
<evidence type="ECO:0000256" key="3">
    <source>
        <dbReference type="ARBA" id="ARBA00022679"/>
    </source>
</evidence>
<dbReference type="AlphaFoldDB" id="T1KZU5"/>
<dbReference type="InterPro" id="IPR008428">
    <property type="entry name" value="Chond_GalNAc"/>
</dbReference>
<keyword evidence="7 9" id="KW-0333">Golgi apparatus</keyword>
<dbReference type="InterPro" id="IPR051227">
    <property type="entry name" value="CS_glycosyltransferase"/>
</dbReference>
<dbReference type="InterPro" id="IPR029044">
    <property type="entry name" value="Nucleotide-diphossugar_trans"/>
</dbReference>
<gene>
    <name evidence="10" type="primary">107368932</name>
</gene>
<dbReference type="KEGG" id="tut:107368932"/>
<reference evidence="11" key="1">
    <citation type="submission" date="2011-08" db="EMBL/GenBank/DDBJ databases">
        <authorList>
            <person name="Rombauts S."/>
        </authorList>
    </citation>
    <scope>NUCLEOTIDE SEQUENCE</scope>
    <source>
        <strain evidence="11">London</strain>
    </source>
</reference>
<dbReference type="GO" id="GO:0032580">
    <property type="term" value="C:Golgi cisterna membrane"/>
    <property type="evidence" value="ECO:0007669"/>
    <property type="project" value="UniProtKB-SubCell"/>
</dbReference>
<dbReference type="SUPFAM" id="SSF53448">
    <property type="entry name" value="Nucleotide-diphospho-sugar transferases"/>
    <property type="match status" value="1"/>
</dbReference>
<dbReference type="EC" id="2.4.1.-" evidence="9"/>
<dbReference type="OMA" id="CADRVNC"/>
<protein>
    <recommendedName>
        <fullName evidence="9">Hexosyltransferase</fullName>
        <ecNumber evidence="9">2.4.1.-</ecNumber>
    </recommendedName>
</protein>
<keyword evidence="3 9" id="KW-0808">Transferase</keyword>
<organism evidence="10 11">
    <name type="scientific">Tetranychus urticae</name>
    <name type="common">Two-spotted spider mite</name>
    <dbReference type="NCBI Taxonomy" id="32264"/>
    <lineage>
        <taxon>Eukaryota</taxon>
        <taxon>Metazoa</taxon>
        <taxon>Ecdysozoa</taxon>
        <taxon>Arthropoda</taxon>
        <taxon>Chelicerata</taxon>
        <taxon>Arachnida</taxon>
        <taxon>Acari</taxon>
        <taxon>Acariformes</taxon>
        <taxon>Trombidiformes</taxon>
        <taxon>Prostigmata</taxon>
        <taxon>Eleutherengona</taxon>
        <taxon>Raphignathae</taxon>
        <taxon>Tetranychoidea</taxon>
        <taxon>Tetranychidae</taxon>
        <taxon>Tetranychus</taxon>
    </lineage>
</organism>
<dbReference type="Proteomes" id="UP000015104">
    <property type="component" value="Unassembled WGS sequence"/>
</dbReference>
<keyword evidence="5 9" id="KW-0735">Signal-anchor</keyword>
<dbReference type="GO" id="GO:0047238">
    <property type="term" value="F:glucuronosyl-N-acetylgalactosaminyl-proteoglycan 4-beta-N-acetylgalactosaminyltransferase activity"/>
    <property type="evidence" value="ECO:0007669"/>
    <property type="project" value="TreeGrafter"/>
</dbReference>
<keyword evidence="8" id="KW-0472">Membrane</keyword>
<sequence length="765" mass="88097">MRGRLSILIYSCHGNRGILNFILSFLISFTLCLHFRTSLFTVNHDCDSKEKDTGNQRNYNVDQSYKSLLPLIERLRTNKGNGKLFIGVMTAQKFIDDRIYHIMETWGQDAKDSLAFFSSSSSKSNHKLPVINLPTVDDSYPPQKKSFLMLKFIHDHFIDHYEWFMRADDDIFINVPKLLKFLGQVNSSKPQLIGQMGLGKVEELGQLGLGDDDNFCMGGPGIILSRETLKKMIPNIQYCLKHLYSTHEDVEISRCIDKFVGISCTRSYQMQSLLYHNFSGEIIWSNRLKKILKTALTLHPIKNSPTLYDIYYYKMELDHENIRSEIVKSHRAIKKIETTFGDLIEKEFNLPLDNLIHGNSSLLGNPVELIPKEREKGDKCYDRSNLIAWDFIDKYQYSLKSMNPRRRMDGPLIPALESNLLNIVNSINKASHLRGRIVDYNSLYYGYSKVDPLKGVYYILDLLMTYRRYKGRKLTMPVRKHTYIMQTFSNPIFRAITYDKQASEKIVNFVVPLSGRFKQFNRFINDFINVYKMDSNINLAIILFPDAVNSYNFSIQTKNVITNLMNVGLPIRFAELGGHFSRAAGLQRGASLFGPNELLFFVDIDITFNAKVIETVRRNTIQGKQVYYPIVYSQYNDEFDMDTSTDSSNFGPTIGRIKIDSDHGYWRQFGFGIVSIYNSDLIANNGLNLAIQGWGKEDVDLYERIVKSNLTVFRAPDKGLIHIYHPTECNTELHPTQYEMCLGSKYSNLASIKSMAQFIVSNKLL</sequence>
<dbReference type="STRING" id="32264.T1KZU5"/>
<dbReference type="Pfam" id="PF05679">
    <property type="entry name" value="CHGN"/>
    <property type="match status" value="1"/>
</dbReference>
<evidence type="ECO:0000256" key="4">
    <source>
        <dbReference type="ARBA" id="ARBA00022692"/>
    </source>
</evidence>
<dbReference type="Gene3D" id="3.90.550.50">
    <property type="match status" value="1"/>
</dbReference>
<proteinExistence type="inferred from homology"/>